<dbReference type="EMBL" id="CP036432">
    <property type="protein sequence ID" value="QDV85627.1"/>
    <property type="molecule type" value="Genomic_DNA"/>
</dbReference>
<name>A0ABX5XUF1_9BACT</name>
<feature type="signal peptide" evidence="1">
    <location>
        <begin position="1"/>
        <end position="18"/>
    </location>
</feature>
<evidence type="ECO:0000313" key="3">
    <source>
        <dbReference type="Proteomes" id="UP000318081"/>
    </source>
</evidence>
<evidence type="ECO:0000256" key="1">
    <source>
        <dbReference type="SAM" id="SignalP"/>
    </source>
</evidence>
<organism evidence="2 3">
    <name type="scientific">Stieleria magnilauensis</name>
    <dbReference type="NCBI Taxonomy" id="2527963"/>
    <lineage>
        <taxon>Bacteria</taxon>
        <taxon>Pseudomonadati</taxon>
        <taxon>Planctomycetota</taxon>
        <taxon>Planctomycetia</taxon>
        <taxon>Pirellulales</taxon>
        <taxon>Pirellulaceae</taxon>
        <taxon>Stieleria</taxon>
    </lineage>
</organism>
<evidence type="ECO:0000313" key="2">
    <source>
        <dbReference type="EMBL" id="QDV85627.1"/>
    </source>
</evidence>
<dbReference type="RefSeq" id="WP_145215568.1">
    <property type="nucleotide sequence ID" value="NZ_CP036432.1"/>
</dbReference>
<reference evidence="2 3" key="1">
    <citation type="submission" date="2019-02" db="EMBL/GenBank/DDBJ databases">
        <title>Deep-cultivation of Planctomycetes and their phenomic and genomic characterization uncovers novel biology.</title>
        <authorList>
            <person name="Wiegand S."/>
            <person name="Jogler M."/>
            <person name="Boedeker C."/>
            <person name="Pinto D."/>
            <person name="Vollmers J."/>
            <person name="Rivas-Marin E."/>
            <person name="Kohn T."/>
            <person name="Peeters S.H."/>
            <person name="Heuer A."/>
            <person name="Rast P."/>
            <person name="Oberbeckmann S."/>
            <person name="Bunk B."/>
            <person name="Jeske O."/>
            <person name="Meyerdierks A."/>
            <person name="Storesund J.E."/>
            <person name="Kallscheuer N."/>
            <person name="Luecker S."/>
            <person name="Lage O.M."/>
            <person name="Pohl T."/>
            <person name="Merkel B.J."/>
            <person name="Hornburger P."/>
            <person name="Mueller R.-W."/>
            <person name="Bruemmer F."/>
            <person name="Labrenz M."/>
            <person name="Spormann A.M."/>
            <person name="Op den Camp H."/>
            <person name="Overmann J."/>
            <person name="Amann R."/>
            <person name="Jetten M.S.M."/>
            <person name="Mascher T."/>
            <person name="Medema M.H."/>
            <person name="Devos D.P."/>
            <person name="Kaster A.-K."/>
            <person name="Ovreas L."/>
            <person name="Rohde M."/>
            <person name="Galperin M.Y."/>
            <person name="Jogler C."/>
        </authorList>
    </citation>
    <scope>NUCLEOTIDE SEQUENCE [LARGE SCALE GENOMIC DNA]</scope>
    <source>
        <strain evidence="2 3">TBK1r</strain>
    </source>
</reference>
<gene>
    <name evidence="2" type="ORF">TBK1r_46420</name>
</gene>
<keyword evidence="3" id="KW-1185">Reference proteome</keyword>
<protein>
    <recommendedName>
        <fullName evidence="4">Secreted protein</fullName>
    </recommendedName>
</protein>
<sequence length="63" mass="6489">MKSVYVCLVVFCISFALPGCGGSSETTLATEGATADDFAQYEADLAAANADAGYEEEIEGDAE</sequence>
<dbReference type="Proteomes" id="UP000318081">
    <property type="component" value="Chromosome"/>
</dbReference>
<feature type="chain" id="PRO_5047387672" description="Secreted protein" evidence="1">
    <location>
        <begin position="19"/>
        <end position="63"/>
    </location>
</feature>
<accession>A0ABX5XUF1</accession>
<evidence type="ECO:0008006" key="4">
    <source>
        <dbReference type="Google" id="ProtNLM"/>
    </source>
</evidence>
<proteinExistence type="predicted"/>
<keyword evidence="1" id="KW-0732">Signal</keyword>